<proteinExistence type="inferred from homology"/>
<evidence type="ECO:0000256" key="3">
    <source>
        <dbReference type="SAM" id="Phobius"/>
    </source>
</evidence>
<evidence type="ECO:0000313" key="4">
    <source>
        <dbReference type="EMBL" id="KAG1550877.1"/>
    </source>
</evidence>
<dbReference type="GO" id="GO:0005794">
    <property type="term" value="C:Golgi apparatus"/>
    <property type="evidence" value="ECO:0007669"/>
    <property type="project" value="TreeGrafter"/>
</dbReference>
<dbReference type="Pfam" id="PF01793">
    <property type="entry name" value="Glyco_transf_15"/>
    <property type="match status" value="2"/>
</dbReference>
<comment type="caution">
    <text evidence="4">The sequence shown here is derived from an EMBL/GenBank/DDBJ whole genome shotgun (WGS) entry which is preliminary data.</text>
</comment>
<evidence type="ECO:0000256" key="1">
    <source>
        <dbReference type="ARBA" id="ARBA00007677"/>
    </source>
</evidence>
<dbReference type="PANTHER" id="PTHR31121:SF6">
    <property type="entry name" value="ALPHA-1,2 MANNOSYLTRANSFERASE KTR1"/>
    <property type="match status" value="1"/>
</dbReference>
<dbReference type="GO" id="GO:0000032">
    <property type="term" value="P:cell wall mannoprotein biosynthetic process"/>
    <property type="evidence" value="ECO:0007669"/>
    <property type="project" value="TreeGrafter"/>
</dbReference>
<dbReference type="GO" id="GO:0016020">
    <property type="term" value="C:membrane"/>
    <property type="evidence" value="ECO:0007669"/>
    <property type="project" value="InterPro"/>
</dbReference>
<dbReference type="InterPro" id="IPR002685">
    <property type="entry name" value="Glyco_trans_15"/>
</dbReference>
<dbReference type="OrthoDB" id="439943at2759"/>
<dbReference type="GO" id="GO:0006487">
    <property type="term" value="P:protein N-linked glycosylation"/>
    <property type="evidence" value="ECO:0007669"/>
    <property type="project" value="TreeGrafter"/>
</dbReference>
<sequence length="807" mass="96316">MIHLQESPHPLSKNKVPYRRRQLLKTAFRVIIIASIFVICFFVGQKIQWSGQFDPRDAAFVQYFCNQQELDQKGKEEQQKAQQVNVEHQRASYLKPEFVPDETIPNHIWDDLPVRGAYYMVVRNEKLNEAKAVINSMESHMKNGTRYPWVLLNNQHFTLDFRKYIKRVTNAPVFFGKIDLNAWEYPYWIDVPRAESIMLDQGFDGVHNTAKLSYHQLLRYQSGFFFHHPLLRNVDYTWRVEPGADYSCNMNQDLFLFMKENNKKIGFVITMKESPQSIPTLWTRVNEFKRIYPDYVLDENSTIHSWIYNEREDDYNYCHFWSNFQLADLSFFRSEAYQKYFEYLDRTGNFFYERWGDAPVQTIAAALFLRKEEIHFFNEIGYTHSIATHCPYDENLLRGCSCDVTNNYGKAREFQHYSGITDYFAKQELEQQEWKELSQVSIFSETDGEHEVGDDDEMLSVEELEYQRLTNVSLPRVKGAFVVLARNSELYALRSSMRYLEDRFNHKYNYPWIFLNEKPFTEEFKSLTSMMTKAKVHYGLVPEEHWSYPNWIDQEHAAECRKELQDRGIMYGGSESYRHMCRYQSGFFMLHPLLDNLDYYWRVEPGVKFSCDIDYDPFRLMQERDLKYGFTVALREYFETIPTLWEATREYVQTHPQYIYPRTRKDSLLGMISDDNGWSYNLCHFWSNFEIASVKFMRSEGYQSYFKYLDEAGGFFYERWGDAPIHSIAVALMLKRSDVHWFYDIGYKHDFFEHCPTEEKWLLQSKCYCDPDTNFDVNPGSCSSRFLEVMNRTASSFIVTRPDEDDF</sequence>
<dbReference type="AlphaFoldDB" id="A0A9P6YKH2"/>
<reference evidence="4" key="1">
    <citation type="journal article" date="2020" name="Microb. Genom.">
        <title>Genetic diversity of clinical and environmental Mucorales isolates obtained from an investigation of mucormycosis cases among solid organ transplant recipients.</title>
        <authorList>
            <person name="Nguyen M.H."/>
            <person name="Kaul D."/>
            <person name="Muto C."/>
            <person name="Cheng S.J."/>
            <person name="Richter R.A."/>
            <person name="Bruno V.M."/>
            <person name="Liu G."/>
            <person name="Beyhan S."/>
            <person name="Sundermann A.J."/>
            <person name="Mounaud S."/>
            <person name="Pasculle A.W."/>
            <person name="Nierman W.C."/>
            <person name="Driscoll E."/>
            <person name="Cumbie R."/>
            <person name="Clancy C.J."/>
            <person name="Dupont C.L."/>
        </authorList>
    </citation>
    <scope>NUCLEOTIDE SEQUENCE</scope>
    <source>
        <strain evidence="4">GL16</strain>
    </source>
</reference>
<dbReference type="EMBL" id="JAANIT010000182">
    <property type="protein sequence ID" value="KAG1550877.1"/>
    <property type="molecule type" value="Genomic_DNA"/>
</dbReference>
<accession>A0A9P6YKH2</accession>
<comment type="similarity">
    <text evidence="1">Belongs to the glycosyltransferase 15 family.</text>
</comment>
<protein>
    <submittedName>
        <fullName evidence="4">Uncharacterized protein</fullName>
    </submittedName>
</protein>
<evidence type="ECO:0000313" key="5">
    <source>
        <dbReference type="Proteomes" id="UP000717996"/>
    </source>
</evidence>
<dbReference type="PANTHER" id="PTHR31121">
    <property type="entry name" value="ALPHA-1,2 MANNOSYLTRANSFERASE KTR1"/>
    <property type="match status" value="1"/>
</dbReference>
<feature type="transmembrane region" description="Helical" evidence="3">
    <location>
        <begin position="23"/>
        <end position="44"/>
    </location>
</feature>
<keyword evidence="3" id="KW-1133">Transmembrane helix</keyword>
<keyword evidence="2" id="KW-0808">Transferase</keyword>
<dbReference type="InterPro" id="IPR029044">
    <property type="entry name" value="Nucleotide-diphossugar_trans"/>
</dbReference>
<dbReference type="GO" id="GO:0000026">
    <property type="term" value="F:alpha-1,2-mannosyltransferase activity"/>
    <property type="evidence" value="ECO:0007669"/>
    <property type="project" value="TreeGrafter"/>
</dbReference>
<organism evidence="4 5">
    <name type="scientific">Rhizopus oryzae</name>
    <name type="common">Mucormycosis agent</name>
    <name type="synonym">Rhizopus arrhizus var. delemar</name>
    <dbReference type="NCBI Taxonomy" id="64495"/>
    <lineage>
        <taxon>Eukaryota</taxon>
        <taxon>Fungi</taxon>
        <taxon>Fungi incertae sedis</taxon>
        <taxon>Mucoromycota</taxon>
        <taxon>Mucoromycotina</taxon>
        <taxon>Mucoromycetes</taxon>
        <taxon>Mucorales</taxon>
        <taxon>Mucorineae</taxon>
        <taxon>Rhizopodaceae</taxon>
        <taxon>Rhizopus</taxon>
    </lineage>
</organism>
<dbReference type="Gene3D" id="3.90.550.10">
    <property type="entry name" value="Spore Coat Polysaccharide Biosynthesis Protein SpsA, Chain A"/>
    <property type="match status" value="2"/>
</dbReference>
<evidence type="ECO:0000256" key="2">
    <source>
        <dbReference type="ARBA" id="ARBA00022679"/>
    </source>
</evidence>
<keyword evidence="3" id="KW-0812">Transmembrane</keyword>
<dbReference type="SUPFAM" id="SSF53448">
    <property type="entry name" value="Nucleotide-diphospho-sugar transferases"/>
    <property type="match status" value="2"/>
</dbReference>
<name>A0A9P6YKH2_RHIOR</name>
<dbReference type="Proteomes" id="UP000717996">
    <property type="component" value="Unassembled WGS sequence"/>
</dbReference>
<dbReference type="FunFam" id="3.90.550.10:FF:000051">
    <property type="entry name" value="Alpha-1,2-mannosyltransferase (Ktr4)"/>
    <property type="match status" value="1"/>
</dbReference>
<gene>
    <name evidence="4" type="ORF">G6F51_002185</name>
</gene>
<keyword evidence="3" id="KW-0472">Membrane</keyword>